<name>V4QY09_9HYPH</name>
<dbReference type="RefSeq" id="WP_023432446.1">
    <property type="nucleotide sequence ID" value="NZ_AWXZ01000030.1"/>
</dbReference>
<evidence type="ECO:0000313" key="8">
    <source>
        <dbReference type="EMBL" id="ESR24637.1"/>
    </source>
</evidence>
<dbReference type="InterPro" id="IPR035906">
    <property type="entry name" value="MetI-like_sf"/>
</dbReference>
<dbReference type="EMBL" id="AWXZ01000030">
    <property type="protein sequence ID" value="ESR24637.1"/>
    <property type="molecule type" value="Genomic_DNA"/>
</dbReference>
<keyword evidence="9" id="KW-1185">Reference proteome</keyword>
<evidence type="ECO:0000256" key="3">
    <source>
        <dbReference type="ARBA" id="ARBA00022475"/>
    </source>
</evidence>
<dbReference type="OrthoDB" id="7820570at2"/>
<dbReference type="Proteomes" id="UP000017819">
    <property type="component" value="Unassembled WGS sequence"/>
</dbReference>
<keyword evidence="3" id="KW-1003">Cell membrane</keyword>
<sequence>MLPSLTSTSLYMWEFNVRASTVLGIVGAGGIGQELKNSVDLLMFDRVLAIILIILAMVTAIDQLSAFLRRRLA</sequence>
<comment type="subcellular location">
    <subcellularLocation>
        <location evidence="1">Cell membrane</location>
        <topology evidence="1">Multi-pass membrane protein</topology>
    </subcellularLocation>
</comment>
<accession>V4QY09</accession>
<evidence type="ECO:0000256" key="2">
    <source>
        <dbReference type="ARBA" id="ARBA00022448"/>
    </source>
</evidence>
<evidence type="ECO:0000256" key="7">
    <source>
        <dbReference type="SAM" id="Phobius"/>
    </source>
</evidence>
<proteinExistence type="predicted"/>
<dbReference type="GO" id="GO:0005886">
    <property type="term" value="C:plasma membrane"/>
    <property type="evidence" value="ECO:0007669"/>
    <property type="project" value="UniProtKB-SubCell"/>
</dbReference>
<dbReference type="STRING" id="631454.N177_2317"/>
<keyword evidence="6 7" id="KW-0472">Membrane</keyword>
<reference evidence="8 9" key="1">
    <citation type="journal article" date="2014" name="Genome Announc.">
        <title>Draft Genome Sequence of Lutibaculum baratangense Strain AMV1T, Isolated from a Mud Volcano in Andamans, India.</title>
        <authorList>
            <person name="Singh A."/>
            <person name="Sreenivas A."/>
            <person name="Sathyanarayana Reddy G."/>
            <person name="Pinnaka A.K."/>
            <person name="Shivaji S."/>
        </authorList>
    </citation>
    <scope>NUCLEOTIDE SEQUENCE [LARGE SCALE GENOMIC DNA]</scope>
    <source>
        <strain evidence="8 9">AMV1</strain>
    </source>
</reference>
<comment type="caution">
    <text evidence="8">The sequence shown here is derived from an EMBL/GenBank/DDBJ whole genome shotgun (WGS) entry which is preliminary data.</text>
</comment>
<dbReference type="Gene3D" id="1.10.3720.10">
    <property type="entry name" value="MetI-like"/>
    <property type="match status" value="1"/>
</dbReference>
<feature type="transmembrane region" description="Helical" evidence="7">
    <location>
        <begin position="47"/>
        <end position="68"/>
    </location>
</feature>
<dbReference type="AlphaFoldDB" id="V4QY09"/>
<dbReference type="PANTHER" id="PTHR30043">
    <property type="entry name" value="PHOSPHONATES TRANSPORT SYSTEM PERMEASE PROTEIN"/>
    <property type="match status" value="1"/>
</dbReference>
<dbReference type="PANTHER" id="PTHR30043:SF1">
    <property type="entry name" value="ABC TRANSPORT SYSTEM PERMEASE PROTEIN P69"/>
    <property type="match status" value="1"/>
</dbReference>
<keyword evidence="4 7" id="KW-0812">Transmembrane</keyword>
<evidence type="ECO:0000256" key="5">
    <source>
        <dbReference type="ARBA" id="ARBA00022989"/>
    </source>
</evidence>
<evidence type="ECO:0000256" key="6">
    <source>
        <dbReference type="ARBA" id="ARBA00023136"/>
    </source>
</evidence>
<gene>
    <name evidence="8" type="ORF">N177_2317</name>
</gene>
<evidence type="ECO:0000256" key="1">
    <source>
        <dbReference type="ARBA" id="ARBA00004651"/>
    </source>
</evidence>
<evidence type="ECO:0000256" key="4">
    <source>
        <dbReference type="ARBA" id="ARBA00022692"/>
    </source>
</evidence>
<evidence type="ECO:0000313" key="9">
    <source>
        <dbReference type="Proteomes" id="UP000017819"/>
    </source>
</evidence>
<keyword evidence="5 7" id="KW-1133">Transmembrane helix</keyword>
<dbReference type="SUPFAM" id="SSF161098">
    <property type="entry name" value="MetI-like"/>
    <property type="match status" value="1"/>
</dbReference>
<protein>
    <submittedName>
        <fullName evidence="8">Phosphonate ABC transporter permease protein phnE</fullName>
    </submittedName>
</protein>
<organism evidence="8 9">
    <name type="scientific">Lutibaculum baratangense AMV1</name>
    <dbReference type="NCBI Taxonomy" id="631454"/>
    <lineage>
        <taxon>Bacteria</taxon>
        <taxon>Pseudomonadati</taxon>
        <taxon>Pseudomonadota</taxon>
        <taxon>Alphaproteobacteria</taxon>
        <taxon>Hyphomicrobiales</taxon>
        <taxon>Tepidamorphaceae</taxon>
        <taxon>Lutibaculum</taxon>
    </lineage>
</organism>
<dbReference type="eggNOG" id="COG3639">
    <property type="taxonomic scope" value="Bacteria"/>
</dbReference>
<keyword evidence="2" id="KW-0813">Transport</keyword>